<dbReference type="EMBL" id="FZOD01000012">
    <property type="protein sequence ID" value="SNS62588.1"/>
    <property type="molecule type" value="Genomic_DNA"/>
</dbReference>
<dbReference type="AlphaFoldDB" id="A0A239G1L0"/>
<protein>
    <submittedName>
        <fullName evidence="3">ATP-grasp domain-containing protein</fullName>
    </submittedName>
</protein>
<dbReference type="SUPFAM" id="SSF56059">
    <property type="entry name" value="Glutathione synthetase ATP-binding domain-like"/>
    <property type="match status" value="1"/>
</dbReference>
<organism evidence="3 4">
    <name type="scientific">Streptosporangium subroseum</name>
    <dbReference type="NCBI Taxonomy" id="106412"/>
    <lineage>
        <taxon>Bacteria</taxon>
        <taxon>Bacillati</taxon>
        <taxon>Actinomycetota</taxon>
        <taxon>Actinomycetes</taxon>
        <taxon>Streptosporangiales</taxon>
        <taxon>Streptosporangiaceae</taxon>
        <taxon>Streptosporangium</taxon>
    </lineage>
</organism>
<keyword evidence="4" id="KW-1185">Reference proteome</keyword>
<dbReference type="PROSITE" id="PS50975">
    <property type="entry name" value="ATP_GRASP"/>
    <property type="match status" value="1"/>
</dbReference>
<keyword evidence="1" id="KW-0547">Nucleotide-binding</keyword>
<gene>
    <name evidence="3" type="ORF">SAMN05216276_1012177</name>
</gene>
<dbReference type="InterPro" id="IPR011761">
    <property type="entry name" value="ATP-grasp"/>
</dbReference>
<dbReference type="Proteomes" id="UP000198282">
    <property type="component" value="Unassembled WGS sequence"/>
</dbReference>
<dbReference type="Pfam" id="PF18604">
    <property type="entry name" value="PreAtp-grasp"/>
    <property type="match status" value="1"/>
</dbReference>
<dbReference type="InterPro" id="IPR053269">
    <property type="entry name" value="Asp-Met_ligase"/>
</dbReference>
<evidence type="ECO:0000313" key="4">
    <source>
        <dbReference type="Proteomes" id="UP000198282"/>
    </source>
</evidence>
<dbReference type="GO" id="GO:0005524">
    <property type="term" value="F:ATP binding"/>
    <property type="evidence" value="ECO:0007669"/>
    <property type="project" value="UniProtKB-UniRule"/>
</dbReference>
<dbReference type="OrthoDB" id="20966at2"/>
<reference evidence="3 4" key="1">
    <citation type="submission" date="2017-06" db="EMBL/GenBank/DDBJ databases">
        <authorList>
            <person name="Kim H.J."/>
            <person name="Triplett B.A."/>
        </authorList>
    </citation>
    <scope>NUCLEOTIDE SEQUENCE [LARGE SCALE GENOMIC DNA]</scope>
    <source>
        <strain evidence="3 4">CGMCC 4.2132</strain>
    </source>
</reference>
<dbReference type="GO" id="GO:0046872">
    <property type="term" value="F:metal ion binding"/>
    <property type="evidence" value="ECO:0007669"/>
    <property type="project" value="InterPro"/>
</dbReference>
<keyword evidence="1" id="KW-0067">ATP-binding</keyword>
<accession>A0A239G1L0</accession>
<dbReference type="PANTHER" id="PTHR37018">
    <property type="entry name" value="CULTURE SPECIFIC PROTEIN, PUTATIVE (AFU_ORTHOLOGUE AFUA_2G00130)-RELATED"/>
    <property type="match status" value="1"/>
</dbReference>
<evidence type="ECO:0000313" key="3">
    <source>
        <dbReference type="EMBL" id="SNS62588.1"/>
    </source>
</evidence>
<dbReference type="PANTHER" id="PTHR37018:SF1">
    <property type="entry name" value="CULTURE SPECIFIC PROTEIN, PUTATIVE (AFU_ORTHOLOGUE AFUA_2G00130)-RELATED"/>
    <property type="match status" value="1"/>
</dbReference>
<evidence type="ECO:0000259" key="2">
    <source>
        <dbReference type="PROSITE" id="PS50975"/>
    </source>
</evidence>
<dbReference type="Pfam" id="PF02655">
    <property type="entry name" value="ATP-grasp_3"/>
    <property type="match status" value="1"/>
</dbReference>
<name>A0A239G1L0_9ACTN</name>
<dbReference type="InterPro" id="IPR003806">
    <property type="entry name" value="ATP-grasp_PylC-type"/>
</dbReference>
<dbReference type="Gene3D" id="3.30.470.20">
    <property type="entry name" value="ATP-grasp fold, B domain"/>
    <property type="match status" value="1"/>
</dbReference>
<dbReference type="InterPro" id="IPR040754">
    <property type="entry name" value="PreAtp-grasp"/>
</dbReference>
<proteinExistence type="predicted"/>
<evidence type="ECO:0000256" key="1">
    <source>
        <dbReference type="PROSITE-ProRule" id="PRU00409"/>
    </source>
</evidence>
<feature type="domain" description="ATP-grasp" evidence="2">
    <location>
        <begin position="166"/>
        <end position="371"/>
    </location>
</feature>
<sequence length="457" mass="49481">MQNFLSRVKTALTGAADTPLVFLGNFEVEDQWADGEAGLPRTAFRSSAAVVNRMDEFAMLLAGADDLVVLKAAPDEAYLAHLGELGVALPRLLTVARNNPEQTVTKDALADPALLTTLGELAGRGAMLSPHGTSVLEEELAERSGLPLATPSAAVCKAVNSKIYSRRVADETGLRQAAGWTADTLDELESAVEEARSLLVFGRRVVVKDAFGVSGKGIAVIENEQRLDRLHTMIQRQAAKSGDNRVSLLIEEWVDKVADLNYQFTVARDGSVHFDFVKEAITEGGVHKGHRIPARLDQRQTGEVEKAARVLGERLAEDGFHGVVGVDAMVDPDGQLYPVIEINARNNMSTYQVRMQETFVAEGQIVLARQYPLRLTGRLPYERLRRVLDGLLLSGPGGSGLLVNNFATVNAGASEERDRSFDGRLYGLLLAEDQDRLTALDAEIAGRLAAETEGSVR</sequence>